<dbReference type="PROSITE" id="PS50082">
    <property type="entry name" value="WD_REPEATS_2"/>
    <property type="match status" value="5"/>
</dbReference>
<dbReference type="RefSeq" id="WP_212527995.1">
    <property type="nucleotide sequence ID" value="NZ_JAGSOG010000031.1"/>
</dbReference>
<keyword evidence="1 3" id="KW-0853">WD repeat</keyword>
<dbReference type="PANTHER" id="PTHR19848">
    <property type="entry name" value="WD40 REPEAT PROTEIN"/>
    <property type="match status" value="1"/>
</dbReference>
<reference evidence="4" key="1">
    <citation type="submission" date="2021-04" db="EMBL/GenBank/DDBJ databases">
        <title>Genome based classification of Actinospica acidithermotolerans sp. nov., an actinobacterium isolated from an Indonesian hot spring.</title>
        <authorList>
            <person name="Kusuma A.B."/>
            <person name="Putra K.E."/>
            <person name="Nafisah S."/>
            <person name="Loh J."/>
            <person name="Nouioui I."/>
            <person name="Goodfellow M."/>
        </authorList>
    </citation>
    <scope>NUCLEOTIDE SEQUENCE</scope>
    <source>
        <strain evidence="4">CSCA 57</strain>
    </source>
</reference>
<evidence type="ECO:0000256" key="3">
    <source>
        <dbReference type="PROSITE-ProRule" id="PRU00221"/>
    </source>
</evidence>
<proteinExistence type="predicted"/>
<dbReference type="InterPro" id="IPR001680">
    <property type="entry name" value="WD40_rpt"/>
</dbReference>
<feature type="repeat" description="WD" evidence="3">
    <location>
        <begin position="223"/>
        <end position="264"/>
    </location>
</feature>
<dbReference type="PANTHER" id="PTHR19848:SF8">
    <property type="entry name" value="F-BOX AND WD REPEAT DOMAIN CONTAINING 7"/>
    <property type="match status" value="1"/>
</dbReference>
<dbReference type="Gene3D" id="2.130.10.10">
    <property type="entry name" value="YVTN repeat-like/Quinoprotein amine dehydrogenase"/>
    <property type="match status" value="5"/>
</dbReference>
<dbReference type="SUPFAM" id="SSF50978">
    <property type="entry name" value="WD40 repeat-like"/>
    <property type="match status" value="2"/>
</dbReference>
<dbReference type="InterPro" id="IPR015943">
    <property type="entry name" value="WD40/YVTN_repeat-like_dom_sf"/>
</dbReference>
<dbReference type="InterPro" id="IPR036322">
    <property type="entry name" value="WD40_repeat_dom_sf"/>
</dbReference>
<comment type="caution">
    <text evidence="4">The sequence shown here is derived from an EMBL/GenBank/DDBJ whole genome shotgun (WGS) entry which is preliminary data.</text>
</comment>
<dbReference type="PROSITE" id="PS50294">
    <property type="entry name" value="WD_REPEATS_REGION"/>
    <property type="match status" value="4"/>
</dbReference>
<organism evidence="4 5">
    <name type="scientific">Actinospica durhamensis</name>
    <dbReference type="NCBI Taxonomy" id="1508375"/>
    <lineage>
        <taxon>Bacteria</taxon>
        <taxon>Bacillati</taxon>
        <taxon>Actinomycetota</taxon>
        <taxon>Actinomycetes</taxon>
        <taxon>Catenulisporales</taxon>
        <taxon>Actinospicaceae</taxon>
        <taxon>Actinospica</taxon>
    </lineage>
</organism>
<dbReference type="EMBL" id="JAGSOG010000031">
    <property type="protein sequence ID" value="MBR7833473.1"/>
    <property type="molecule type" value="Genomic_DNA"/>
</dbReference>
<keyword evidence="2" id="KW-0677">Repeat</keyword>
<evidence type="ECO:0000256" key="2">
    <source>
        <dbReference type="ARBA" id="ARBA00022737"/>
    </source>
</evidence>
<dbReference type="CDD" id="cd00200">
    <property type="entry name" value="WD40"/>
    <property type="match status" value="1"/>
</dbReference>
<dbReference type="SMART" id="SM00320">
    <property type="entry name" value="WD40"/>
    <property type="match status" value="12"/>
</dbReference>
<protein>
    <submittedName>
        <fullName evidence="4">WD40 repeat domain-containing protein</fullName>
    </submittedName>
</protein>
<feature type="repeat" description="WD" evidence="3">
    <location>
        <begin position="485"/>
        <end position="528"/>
    </location>
</feature>
<evidence type="ECO:0000313" key="5">
    <source>
        <dbReference type="Proteomes" id="UP000675781"/>
    </source>
</evidence>
<gene>
    <name evidence="4" type="ORF">KDL01_09365</name>
</gene>
<keyword evidence="5" id="KW-1185">Reference proteome</keyword>
<feature type="repeat" description="WD" evidence="3">
    <location>
        <begin position="60"/>
        <end position="101"/>
    </location>
</feature>
<evidence type="ECO:0000256" key="1">
    <source>
        <dbReference type="ARBA" id="ARBA00022574"/>
    </source>
</evidence>
<name>A0A941IR13_9ACTN</name>
<sequence>MYSVEVPLGSVRRAAGSGPIAHASPQTTVAFSPDGSHYASGGYDGRVVVWDTADGTPRWTGRHQRLVNSVRFSPSGRLLASCGADKVCRVWRVRDGALVDLLSRQPDDLNALAWLSDERLAAVSQDGTGRIWEVGSGRLEDVVLMHTDHCMSVDASAAGLLASCGEDATIRLWAEDGTPIRVLREAGHAEMCRWSPDGALLAASCDDGYVHILEPNGELAAKIGPYTAAVKSVAWSQDSACLAVGAYDCTVRLWERDGARQLVRWQGAHLWPRSLDWSVDGRTLIVGTISGAPQLLEVPELPLDATAADAEPIRIEVAASSWTNGVNHLSAEAGALAAGRDDGAVALWRADGSALHLPVGNGSLVNAVALCPGAPDLLAYGTFSGLVGVVDLAAGNGPLYEIRGEFPINRVVWSPGGDRLSVADYEGDLRTFAWDGRALSEISVYSGHSGAIKDFSWVDEDRIVTISTDHTAHLIEADARLVRSFTGHGELVNSGSVTRIGGRSVLATASRDRTIRLFDLDTGELLQVLIGHDESVKAVAWQPGGEPRLLSGSYDFTGRVWELDPADWSVGSVEVLVGHGNAISSVAWLGQDPVTAGWDGRVLRWHRAPGDGGYAAHAFEEPAR</sequence>
<feature type="repeat" description="WD" evidence="3">
    <location>
        <begin position="19"/>
        <end position="60"/>
    </location>
</feature>
<evidence type="ECO:0000313" key="4">
    <source>
        <dbReference type="EMBL" id="MBR7833473.1"/>
    </source>
</evidence>
<dbReference type="AlphaFoldDB" id="A0A941IR13"/>
<dbReference type="Proteomes" id="UP000675781">
    <property type="component" value="Unassembled WGS sequence"/>
</dbReference>
<accession>A0A941IR13</accession>
<dbReference type="Pfam" id="PF00400">
    <property type="entry name" value="WD40"/>
    <property type="match status" value="7"/>
</dbReference>
<feature type="repeat" description="WD" evidence="3">
    <location>
        <begin position="529"/>
        <end position="564"/>
    </location>
</feature>